<sequence length="379" mass="43699">MEYNFDGFGDESNEELELYVVLQVVMQELYTLCVVAYIAIEIVLKRYIYKYPRTVIRGPNRLQEQMDHINRLVRERDITCIEQLRMDRRCFMTLCHMVRTIGGLGHSKHVTLEDKMALFLYVLAHDLKVRKLKFNFFRSEETVSRHFNDVLKAVLRLQGHLLRTPNPITQACTDPRWNCFQKKSDAKNLRNKSFPYFDSWIHIFGKDRATGEFAEGPANAVDAINAEEELLFNSLADDGTFLEHMGISSHIGEGINCSSSSSQRPPESSTKKNDNKKRPRSNDNVVEGLSTIANKLGEVFSATNEKLDFIGRRMGYEHDLASKRASLNDELIKLPIALDERLDACEIISQSAQKLDMFFSLTHDDKLRWVMRLLRRSAP</sequence>
<accession>A0ACC0F9X5</accession>
<evidence type="ECO:0000313" key="2">
    <source>
        <dbReference type="Proteomes" id="UP001060215"/>
    </source>
</evidence>
<protein>
    <submittedName>
        <fullName evidence="1">Uncharacterized protein</fullName>
    </submittedName>
</protein>
<comment type="caution">
    <text evidence="1">The sequence shown here is derived from an EMBL/GenBank/DDBJ whole genome shotgun (WGS) entry which is preliminary data.</text>
</comment>
<proteinExistence type="predicted"/>
<gene>
    <name evidence="1" type="ORF">LOK49_LG14G00549</name>
</gene>
<organism evidence="1 2">
    <name type="scientific">Camellia lanceoleosa</name>
    <dbReference type="NCBI Taxonomy" id="1840588"/>
    <lineage>
        <taxon>Eukaryota</taxon>
        <taxon>Viridiplantae</taxon>
        <taxon>Streptophyta</taxon>
        <taxon>Embryophyta</taxon>
        <taxon>Tracheophyta</taxon>
        <taxon>Spermatophyta</taxon>
        <taxon>Magnoliopsida</taxon>
        <taxon>eudicotyledons</taxon>
        <taxon>Gunneridae</taxon>
        <taxon>Pentapetalae</taxon>
        <taxon>asterids</taxon>
        <taxon>Ericales</taxon>
        <taxon>Theaceae</taxon>
        <taxon>Camellia</taxon>
    </lineage>
</organism>
<reference evidence="1 2" key="1">
    <citation type="journal article" date="2022" name="Plant J.">
        <title>Chromosome-level genome of Camellia lanceoleosa provides a valuable resource for understanding genome evolution and self-incompatibility.</title>
        <authorList>
            <person name="Gong W."/>
            <person name="Xiao S."/>
            <person name="Wang L."/>
            <person name="Liao Z."/>
            <person name="Chang Y."/>
            <person name="Mo W."/>
            <person name="Hu G."/>
            <person name="Li W."/>
            <person name="Zhao G."/>
            <person name="Zhu H."/>
            <person name="Hu X."/>
            <person name="Ji K."/>
            <person name="Xiang X."/>
            <person name="Song Q."/>
            <person name="Yuan D."/>
            <person name="Jin S."/>
            <person name="Zhang L."/>
        </authorList>
    </citation>
    <scope>NUCLEOTIDE SEQUENCE [LARGE SCALE GENOMIC DNA]</scope>
    <source>
        <strain evidence="1">SQ_2022a</strain>
    </source>
</reference>
<name>A0ACC0F9X5_9ERIC</name>
<dbReference type="Proteomes" id="UP001060215">
    <property type="component" value="Chromosome 15"/>
</dbReference>
<evidence type="ECO:0000313" key="1">
    <source>
        <dbReference type="EMBL" id="KAI7985345.1"/>
    </source>
</evidence>
<keyword evidence="2" id="KW-1185">Reference proteome</keyword>
<dbReference type="EMBL" id="CM045772">
    <property type="protein sequence ID" value="KAI7985345.1"/>
    <property type="molecule type" value="Genomic_DNA"/>
</dbReference>